<accession>A0A9P6CN79</accession>
<keyword evidence="4" id="KW-1185">Reference proteome</keyword>
<sequence length="231" mass="25879">MYRGDDSPSGKGYVFAATLTVLTYDYLCTLEREVAHIWTRPWSFGTCLFLLNRYLPFVDTVMALRLTRAVTTPEICRVQHIIFISILTGGILLSEVILMLRTYAIWNGNRLVLGILCGLGFALCAVLVALLRVGEGTFQFEPVLEYRYGCNIQVGSGLTTLLYVMILFSETAIVILTMIKAIQDRPHRSSWVSRLYKDGLLFYLYMLAITIANVVVSSLGKLPAEKNMLSG</sequence>
<feature type="transmembrane region" description="Helical" evidence="1">
    <location>
        <begin position="78"/>
        <end position="100"/>
    </location>
</feature>
<gene>
    <name evidence="3" type="ORF">BDZ94DRAFT_1305929</name>
</gene>
<dbReference type="Pfam" id="PF20151">
    <property type="entry name" value="DUF6533"/>
    <property type="match status" value="1"/>
</dbReference>
<evidence type="ECO:0000256" key="1">
    <source>
        <dbReference type="SAM" id="Phobius"/>
    </source>
</evidence>
<evidence type="ECO:0000259" key="2">
    <source>
        <dbReference type="Pfam" id="PF20151"/>
    </source>
</evidence>
<keyword evidence="1" id="KW-0472">Membrane</keyword>
<dbReference type="InterPro" id="IPR045340">
    <property type="entry name" value="DUF6533"/>
</dbReference>
<keyword evidence="1" id="KW-0812">Transmembrane</keyword>
<dbReference type="AlphaFoldDB" id="A0A9P6CN79"/>
<feature type="domain" description="DUF6533" evidence="2">
    <location>
        <begin position="13"/>
        <end position="58"/>
    </location>
</feature>
<dbReference type="OrthoDB" id="3341843at2759"/>
<dbReference type="EMBL" id="MU150240">
    <property type="protein sequence ID" value="KAF9466689.1"/>
    <property type="molecule type" value="Genomic_DNA"/>
</dbReference>
<feature type="transmembrane region" description="Helical" evidence="1">
    <location>
        <begin position="200"/>
        <end position="220"/>
    </location>
</feature>
<reference evidence="3" key="1">
    <citation type="submission" date="2020-11" db="EMBL/GenBank/DDBJ databases">
        <authorList>
            <consortium name="DOE Joint Genome Institute"/>
            <person name="Ahrendt S."/>
            <person name="Riley R."/>
            <person name="Andreopoulos W."/>
            <person name="Labutti K."/>
            <person name="Pangilinan J."/>
            <person name="Ruiz-Duenas F.J."/>
            <person name="Barrasa J.M."/>
            <person name="Sanchez-Garcia M."/>
            <person name="Camarero S."/>
            <person name="Miyauchi S."/>
            <person name="Serrano A."/>
            <person name="Linde D."/>
            <person name="Babiker R."/>
            <person name="Drula E."/>
            <person name="Ayuso-Fernandez I."/>
            <person name="Pacheco R."/>
            <person name="Padilla G."/>
            <person name="Ferreira P."/>
            <person name="Barriuso J."/>
            <person name="Kellner H."/>
            <person name="Castanera R."/>
            <person name="Alfaro M."/>
            <person name="Ramirez L."/>
            <person name="Pisabarro A.G."/>
            <person name="Kuo A."/>
            <person name="Tritt A."/>
            <person name="Lipzen A."/>
            <person name="He G."/>
            <person name="Yan M."/>
            <person name="Ng V."/>
            <person name="Cullen D."/>
            <person name="Martin F."/>
            <person name="Rosso M.-N."/>
            <person name="Henrissat B."/>
            <person name="Hibbett D."/>
            <person name="Martinez A.T."/>
            <person name="Grigoriev I.V."/>
        </authorList>
    </citation>
    <scope>NUCLEOTIDE SEQUENCE</scope>
    <source>
        <strain evidence="3">CBS 247.69</strain>
    </source>
</reference>
<comment type="caution">
    <text evidence="3">The sequence shown here is derived from an EMBL/GenBank/DDBJ whole genome shotgun (WGS) entry which is preliminary data.</text>
</comment>
<evidence type="ECO:0000313" key="4">
    <source>
        <dbReference type="Proteomes" id="UP000807353"/>
    </source>
</evidence>
<keyword evidence="1" id="KW-1133">Transmembrane helix</keyword>
<dbReference type="Proteomes" id="UP000807353">
    <property type="component" value="Unassembled WGS sequence"/>
</dbReference>
<evidence type="ECO:0000313" key="3">
    <source>
        <dbReference type="EMBL" id="KAF9466689.1"/>
    </source>
</evidence>
<feature type="transmembrane region" description="Helical" evidence="1">
    <location>
        <begin position="154"/>
        <end position="179"/>
    </location>
</feature>
<proteinExistence type="predicted"/>
<feature type="transmembrane region" description="Helical" evidence="1">
    <location>
        <begin position="112"/>
        <end position="134"/>
    </location>
</feature>
<name>A0A9P6CN79_9AGAR</name>
<protein>
    <recommendedName>
        <fullName evidence="2">DUF6533 domain-containing protein</fullName>
    </recommendedName>
</protein>
<organism evidence="3 4">
    <name type="scientific">Collybia nuda</name>
    <dbReference type="NCBI Taxonomy" id="64659"/>
    <lineage>
        <taxon>Eukaryota</taxon>
        <taxon>Fungi</taxon>
        <taxon>Dikarya</taxon>
        <taxon>Basidiomycota</taxon>
        <taxon>Agaricomycotina</taxon>
        <taxon>Agaricomycetes</taxon>
        <taxon>Agaricomycetidae</taxon>
        <taxon>Agaricales</taxon>
        <taxon>Tricholomatineae</taxon>
        <taxon>Clitocybaceae</taxon>
        <taxon>Collybia</taxon>
    </lineage>
</organism>